<feature type="transmembrane region" description="Helical" evidence="1">
    <location>
        <begin position="12"/>
        <end position="30"/>
    </location>
</feature>
<feature type="transmembrane region" description="Helical" evidence="1">
    <location>
        <begin position="90"/>
        <end position="111"/>
    </location>
</feature>
<sequence>MSAGLGKTAGAAIATGAICWLIPALLVGVVPPDAGMIVMMLHLYGIAPCTAAALGVLAATSPRTLFWIPAAPGVAFALLFPLAMDGAQDIAFYGIAYAAIGYIAMGVRTCVCR</sequence>
<keyword evidence="1" id="KW-0472">Membrane</keyword>
<evidence type="ECO:0000256" key="1">
    <source>
        <dbReference type="SAM" id="Phobius"/>
    </source>
</evidence>
<dbReference type="Proteomes" id="UP000405524">
    <property type="component" value="Unassembled WGS sequence"/>
</dbReference>
<gene>
    <name evidence="2" type="ORF">JKKLCJKK_00686</name>
</gene>
<keyword evidence="1" id="KW-1133">Transmembrane helix</keyword>
<dbReference type="RefSeq" id="WP_152063322.1">
    <property type="nucleotide sequence ID" value="NZ_CABWIC010000007.1"/>
</dbReference>
<proteinExistence type="predicted"/>
<evidence type="ECO:0000313" key="3">
    <source>
        <dbReference type="Proteomes" id="UP000405524"/>
    </source>
</evidence>
<feature type="transmembrane region" description="Helical" evidence="1">
    <location>
        <begin position="65"/>
        <end position="84"/>
    </location>
</feature>
<protein>
    <submittedName>
        <fullName evidence="2">Uncharacterized protein</fullName>
    </submittedName>
</protein>
<accession>A0A5K1IVJ1</accession>
<evidence type="ECO:0000313" key="2">
    <source>
        <dbReference type="EMBL" id="VWL93030.1"/>
    </source>
</evidence>
<feature type="transmembrane region" description="Helical" evidence="1">
    <location>
        <begin position="36"/>
        <end position="58"/>
    </location>
</feature>
<name>A0A5K1IVJ1_9ACTN</name>
<dbReference type="OrthoDB" id="9921886at2"/>
<keyword evidence="1" id="KW-0812">Transmembrane</keyword>
<dbReference type="AlphaFoldDB" id="A0A5K1IVJ1"/>
<dbReference type="GeneID" id="77465672"/>
<organism evidence="2 3">
    <name type="scientific">Collinsella intestinalis</name>
    <dbReference type="NCBI Taxonomy" id="147207"/>
    <lineage>
        <taxon>Bacteria</taxon>
        <taxon>Bacillati</taxon>
        <taxon>Actinomycetota</taxon>
        <taxon>Coriobacteriia</taxon>
        <taxon>Coriobacteriales</taxon>
        <taxon>Coriobacteriaceae</taxon>
        <taxon>Collinsella</taxon>
    </lineage>
</organism>
<dbReference type="EMBL" id="CABWIC010000007">
    <property type="protein sequence ID" value="VWL93030.1"/>
    <property type="molecule type" value="Genomic_DNA"/>
</dbReference>
<reference evidence="2 3" key="1">
    <citation type="submission" date="2019-10" db="EMBL/GenBank/DDBJ databases">
        <authorList>
            <person name="Wolf R A."/>
        </authorList>
    </citation>
    <scope>NUCLEOTIDE SEQUENCE [LARGE SCALE GENOMIC DNA]</scope>
    <source>
        <strain evidence="2">Collinsella_intestinalis_DSM_13632</strain>
    </source>
</reference>